<accession>A0ABX5IM68</accession>
<dbReference type="SUPFAM" id="SSF53335">
    <property type="entry name" value="S-adenosyl-L-methionine-dependent methyltransferases"/>
    <property type="match status" value="1"/>
</dbReference>
<gene>
    <name evidence="1" type="ORF">BU057_07080</name>
</gene>
<dbReference type="InterPro" id="IPR029063">
    <property type="entry name" value="SAM-dependent_MTases_sf"/>
</dbReference>
<name>A0ABX5IM68_9STAP</name>
<reference evidence="1 2" key="1">
    <citation type="journal article" date="2016" name="Front. Microbiol.">
        <title>Comprehensive Phylogenetic Analysis of Bovine Non-aureus Staphylococci Species Based on Whole-Genome Sequencing.</title>
        <authorList>
            <person name="Naushad S."/>
            <person name="Barkema H.W."/>
            <person name="Luby C."/>
            <person name="Condas L.A."/>
            <person name="Nobrega D.B."/>
            <person name="Carson D.A."/>
            <person name="De Buck J."/>
        </authorList>
    </citation>
    <scope>NUCLEOTIDE SEQUENCE [LARGE SCALE GENOMIC DNA]</scope>
    <source>
        <strain evidence="1 2">SNUC 1084</strain>
    </source>
</reference>
<dbReference type="Gene3D" id="3.40.50.150">
    <property type="entry name" value="Vaccinia Virus protein VP39"/>
    <property type="match status" value="1"/>
</dbReference>
<comment type="caution">
    <text evidence="1">The sequence shown here is derived from an EMBL/GenBank/DDBJ whole genome shotgun (WGS) entry which is preliminary data.</text>
</comment>
<evidence type="ECO:0000313" key="2">
    <source>
        <dbReference type="Proteomes" id="UP000240859"/>
    </source>
</evidence>
<dbReference type="Proteomes" id="UP000240859">
    <property type="component" value="Unassembled WGS sequence"/>
</dbReference>
<proteinExistence type="predicted"/>
<sequence length="165" mass="19343">MKNHRLEKIIKLPETTFFGIGMTTSIFIFVSGVPQNGQSIFACNIENDGLVTVKNQGRQDVYNRWAEIEDEWVEVIRRQTGDDSIQWLDPNNHLSWQEPEPIFELHEKDFMKTLLDFKMFEENIDPKKLHNHVVETIFYDSTIEQNQNGIKITVENVTEVDDNED</sequence>
<protein>
    <recommendedName>
        <fullName evidence="3">DUF2483 domain-containing protein</fullName>
    </recommendedName>
</protein>
<keyword evidence="2" id="KW-1185">Reference proteome</keyword>
<evidence type="ECO:0008006" key="3">
    <source>
        <dbReference type="Google" id="ProtNLM"/>
    </source>
</evidence>
<dbReference type="RefSeq" id="WP_107600848.1">
    <property type="nucleotide sequence ID" value="NZ_JBOILH010000001.1"/>
</dbReference>
<evidence type="ECO:0000313" key="1">
    <source>
        <dbReference type="EMBL" id="PTI68903.1"/>
    </source>
</evidence>
<organism evidence="1 2">
    <name type="scientific">Staphylococcus succinus</name>
    <dbReference type="NCBI Taxonomy" id="61015"/>
    <lineage>
        <taxon>Bacteria</taxon>
        <taxon>Bacillati</taxon>
        <taxon>Bacillota</taxon>
        <taxon>Bacilli</taxon>
        <taxon>Bacillales</taxon>
        <taxon>Staphylococcaceae</taxon>
        <taxon>Staphylococcus</taxon>
    </lineage>
</organism>
<dbReference type="EMBL" id="PZFR01000033">
    <property type="protein sequence ID" value="PTI68903.1"/>
    <property type="molecule type" value="Genomic_DNA"/>
</dbReference>